<reference evidence="4" key="1">
    <citation type="submission" date="2022-10" db="EMBL/GenBank/DDBJ databases">
        <title>The complete genomes of actinobacterial strains from the NBC collection.</title>
        <authorList>
            <person name="Joergensen T.S."/>
            <person name="Alvarez Arevalo M."/>
            <person name="Sterndorff E.B."/>
            <person name="Faurdal D."/>
            <person name="Vuksanovic O."/>
            <person name="Mourched A.-S."/>
            <person name="Charusanti P."/>
            <person name="Shaw S."/>
            <person name="Blin K."/>
            <person name="Weber T."/>
        </authorList>
    </citation>
    <scope>NUCLEOTIDE SEQUENCE</scope>
    <source>
        <strain evidence="4">NBC_00093</strain>
    </source>
</reference>
<organism evidence="4">
    <name type="scientific">Streptomyces sp. NBC_00093</name>
    <dbReference type="NCBI Taxonomy" id="2975649"/>
    <lineage>
        <taxon>Bacteria</taxon>
        <taxon>Bacillati</taxon>
        <taxon>Actinomycetota</taxon>
        <taxon>Actinomycetes</taxon>
        <taxon>Kitasatosporales</taxon>
        <taxon>Streptomycetaceae</taxon>
        <taxon>Streptomyces</taxon>
    </lineage>
</organism>
<dbReference type="PANTHER" id="PTHR35526">
    <property type="entry name" value="ANTI-SIGMA-F FACTOR RSBW-RELATED"/>
    <property type="match status" value="1"/>
</dbReference>
<dbReference type="Gene3D" id="3.30.565.10">
    <property type="entry name" value="Histidine kinase-like ATPase, C-terminal domain"/>
    <property type="match status" value="1"/>
</dbReference>
<keyword evidence="4" id="KW-0547">Nucleotide-binding</keyword>
<dbReference type="GO" id="GO:0005524">
    <property type="term" value="F:ATP binding"/>
    <property type="evidence" value="ECO:0007669"/>
    <property type="project" value="UniProtKB-KW"/>
</dbReference>
<dbReference type="SUPFAM" id="SSF55874">
    <property type="entry name" value="ATPase domain of HSP90 chaperone/DNA topoisomerase II/histidine kinase"/>
    <property type="match status" value="1"/>
</dbReference>
<keyword evidence="1" id="KW-0723">Serine/threonine-protein kinase</keyword>
<feature type="compositionally biased region" description="Low complexity" evidence="2">
    <location>
        <begin position="213"/>
        <end position="223"/>
    </location>
</feature>
<proteinExistence type="predicted"/>
<keyword evidence="1" id="KW-0418">Kinase</keyword>
<keyword evidence="1" id="KW-0808">Transferase</keyword>
<dbReference type="CDD" id="cd16936">
    <property type="entry name" value="HATPase_RsbW-like"/>
    <property type="match status" value="1"/>
</dbReference>
<dbReference type="GO" id="GO:0004674">
    <property type="term" value="F:protein serine/threonine kinase activity"/>
    <property type="evidence" value="ECO:0007669"/>
    <property type="project" value="UniProtKB-KW"/>
</dbReference>
<feature type="compositionally biased region" description="Pro residues" evidence="2">
    <location>
        <begin position="187"/>
        <end position="212"/>
    </location>
</feature>
<evidence type="ECO:0000313" key="4">
    <source>
        <dbReference type="EMBL" id="WTT15736.1"/>
    </source>
</evidence>
<gene>
    <name evidence="4" type="ORF">OHA22_09465</name>
</gene>
<protein>
    <submittedName>
        <fullName evidence="4">ATP-binding protein</fullName>
    </submittedName>
</protein>
<dbReference type="Pfam" id="PF13581">
    <property type="entry name" value="HATPase_c_2"/>
    <property type="match status" value="1"/>
</dbReference>
<evidence type="ECO:0000256" key="1">
    <source>
        <dbReference type="ARBA" id="ARBA00022527"/>
    </source>
</evidence>
<dbReference type="PANTHER" id="PTHR35526:SF3">
    <property type="entry name" value="ANTI-SIGMA-F FACTOR RSBW"/>
    <property type="match status" value="1"/>
</dbReference>
<keyword evidence="4" id="KW-0067">ATP-binding</keyword>
<dbReference type="AlphaFoldDB" id="A0AAU1ZTK0"/>
<feature type="domain" description="Histidine kinase/HSP90-like ATPase" evidence="3">
    <location>
        <begin position="4"/>
        <end position="117"/>
    </location>
</feature>
<evidence type="ECO:0000259" key="3">
    <source>
        <dbReference type="Pfam" id="PF13581"/>
    </source>
</evidence>
<feature type="region of interest" description="Disordered" evidence="2">
    <location>
        <begin position="151"/>
        <end position="261"/>
    </location>
</feature>
<dbReference type="InterPro" id="IPR003594">
    <property type="entry name" value="HATPase_dom"/>
</dbReference>
<dbReference type="EMBL" id="CP108222">
    <property type="protein sequence ID" value="WTT15736.1"/>
    <property type="molecule type" value="Genomic_DNA"/>
</dbReference>
<dbReference type="InterPro" id="IPR050267">
    <property type="entry name" value="Anti-sigma-factor_SerPK"/>
</dbReference>
<evidence type="ECO:0000256" key="2">
    <source>
        <dbReference type="SAM" id="MobiDB-lite"/>
    </source>
</evidence>
<dbReference type="InterPro" id="IPR036890">
    <property type="entry name" value="HATPase_C_sf"/>
</dbReference>
<name>A0AAU1ZTK0_9ACTN</name>
<accession>A0AAU1ZTK0</accession>
<sequence length="261" mass="26480">MFALPATPASVGAARRKVRELLGAWSVGDDTVDNALLVTSELVTNALTHTASERIVCRLRLSAGRLHVEVEDENRGGTLPAQRMPGPDEQCGRGLLLVGILSSDWGVRDAPHGSGRIVWAELSAEQAEVTGANEPAAPVVASASGEASVPAAGSASVEPHAPAAASASGETSAPADRATSVTTEPAAAPPAPATPDTPAPVRPAPVLPPTPPAAHAAQVAAPAPWQPPAPHRTRPVPHSAEGTASHGPYGTFAPHHPYSRS</sequence>